<dbReference type="InterPro" id="IPR029752">
    <property type="entry name" value="D-isomer_DH_CS1"/>
</dbReference>
<dbReference type="Gene3D" id="3.40.50.720">
    <property type="entry name" value="NAD(P)-binding Rossmann-like Domain"/>
    <property type="match status" value="2"/>
</dbReference>
<comment type="subunit">
    <text evidence="3">Homotetramer.</text>
</comment>
<comment type="catalytic activity">
    <reaction evidence="12 13">
        <text>(2R)-3-phosphoglycerate + NAD(+) = 3-phosphooxypyruvate + NADH + H(+)</text>
        <dbReference type="Rhea" id="RHEA:12641"/>
        <dbReference type="ChEBI" id="CHEBI:15378"/>
        <dbReference type="ChEBI" id="CHEBI:18110"/>
        <dbReference type="ChEBI" id="CHEBI:57540"/>
        <dbReference type="ChEBI" id="CHEBI:57945"/>
        <dbReference type="ChEBI" id="CHEBI:58272"/>
        <dbReference type="EC" id="1.1.1.95"/>
    </reaction>
</comment>
<evidence type="ECO:0000313" key="18">
    <source>
        <dbReference type="RefSeq" id="XP_032801776.1"/>
    </source>
</evidence>
<keyword evidence="6" id="KW-0597">Phosphoprotein</keyword>
<protein>
    <recommendedName>
        <fullName evidence="5 13">D-3-phosphoglycerate dehydrogenase</fullName>
        <ecNumber evidence="4 13">1.1.1.95</ecNumber>
    </recommendedName>
</protein>
<dbReference type="Pfam" id="PF02826">
    <property type="entry name" value="2-Hacid_dh_C"/>
    <property type="match status" value="1"/>
</dbReference>
<comment type="pathway">
    <text evidence="1 13">Amino-acid biosynthesis; L-serine biosynthesis; L-serine from 3-phospho-D-glycerate: step 1/3.</text>
</comment>
<evidence type="ECO:0000256" key="13">
    <source>
        <dbReference type="RuleBase" id="RU363003"/>
    </source>
</evidence>
<evidence type="ECO:0000259" key="16">
    <source>
        <dbReference type="Pfam" id="PF19304"/>
    </source>
</evidence>
<dbReference type="InterPro" id="IPR006140">
    <property type="entry name" value="D-isomer_DH_NAD-bd"/>
</dbReference>
<dbReference type="NCBIfam" id="TIGR01327">
    <property type="entry name" value="PGDH"/>
    <property type="match status" value="1"/>
</dbReference>
<evidence type="ECO:0000256" key="8">
    <source>
        <dbReference type="ARBA" id="ARBA00022990"/>
    </source>
</evidence>
<reference evidence="18" key="1">
    <citation type="submission" date="2025-08" db="UniProtKB">
        <authorList>
            <consortium name="RefSeq"/>
        </authorList>
    </citation>
    <scope>IDENTIFICATION</scope>
    <source>
        <tissue evidence="18">Sperm</tissue>
    </source>
</reference>
<evidence type="ECO:0000256" key="6">
    <source>
        <dbReference type="ARBA" id="ARBA00022553"/>
    </source>
</evidence>
<dbReference type="SUPFAM" id="SSF51735">
    <property type="entry name" value="NAD(P)-binding Rossmann-fold domains"/>
    <property type="match status" value="1"/>
</dbReference>
<evidence type="ECO:0000256" key="5">
    <source>
        <dbReference type="ARBA" id="ARBA00021582"/>
    </source>
</evidence>
<dbReference type="InterPro" id="IPR006236">
    <property type="entry name" value="PGDH"/>
</dbReference>
<dbReference type="RefSeq" id="XP_032801776.1">
    <property type="nucleotide sequence ID" value="XM_032945885.1"/>
</dbReference>
<comment type="similarity">
    <text evidence="2 13">Belongs to the D-isomer specific 2-hydroxyacid dehydrogenase family.</text>
</comment>
<evidence type="ECO:0000256" key="4">
    <source>
        <dbReference type="ARBA" id="ARBA00013143"/>
    </source>
</evidence>
<dbReference type="Pfam" id="PF00389">
    <property type="entry name" value="2-Hacid_dh"/>
    <property type="match status" value="1"/>
</dbReference>
<dbReference type="PANTHER" id="PTHR42938:SF22">
    <property type="entry name" value="D-3-PHOSPHOGLYCERATE DEHYDROGENASE"/>
    <property type="match status" value="1"/>
</dbReference>
<keyword evidence="17" id="KW-1185">Reference proteome</keyword>
<keyword evidence="9 13" id="KW-0560">Oxidoreductase</keyword>
<evidence type="ECO:0000259" key="14">
    <source>
        <dbReference type="Pfam" id="PF00389"/>
    </source>
</evidence>
<evidence type="ECO:0000259" key="15">
    <source>
        <dbReference type="Pfam" id="PF02826"/>
    </source>
</evidence>
<sequence length="539" mass="55654">MIKTAPMALAVRSVLISEPVDPCCARILRDGGLEVDERLGMSPAELVECIKDYDALIVRSATKVTAEVLHAGERLLLVGRAGTGVDNVDVEAATRRGVIVMNTPGGNTMSAAELTCGMLLCLARFIPQAMASMHEGKWERKKFMGTELLGKTLGIVGLGRIGREVALRMQAFGMTTIGYDPIIPAEVSAAFGVEQLSLEQLWPKCDFITVHTPLMPSTTGLLNDASFARCKRGVRVVNCARGGIIDEDALQRALESGQCGGAGLDVFIQEPPTNIALIRHPRVVCGPHLGASTHEAQSRCGEELAQQVVELVQGKALVGAVNAGCLGSALAPETRPWVKVAESLGAVARAVLAQGVRGASVRVATHGDGGPAVAVLAPAVLTALLRVDGENHLNLVNAAIFAKEAGVTVSTAHEASPPQGLEPSSTPCLSVELQGGPAIVLVGTARGEQPLLLAVNGASFLPAGAPLAGTALLYRTAPGAHALPAVAGVLAAQGVEVRSFCVSAVGGDGAQWGLLGLSSPMATLDGLAAHVKKAMQIQF</sequence>
<dbReference type="Proteomes" id="UP001318040">
    <property type="component" value="Chromosome 4"/>
</dbReference>
<evidence type="ECO:0000256" key="10">
    <source>
        <dbReference type="ARBA" id="ARBA00023027"/>
    </source>
</evidence>
<dbReference type="InterPro" id="IPR045626">
    <property type="entry name" value="PGDH_ASB_dom"/>
</dbReference>
<evidence type="ECO:0000256" key="1">
    <source>
        <dbReference type="ARBA" id="ARBA00005216"/>
    </source>
</evidence>
<dbReference type="SUPFAM" id="SSF143548">
    <property type="entry name" value="Serine metabolism enzymes domain"/>
    <property type="match status" value="1"/>
</dbReference>
<dbReference type="PANTHER" id="PTHR42938">
    <property type="entry name" value="FORMATE DEHYDROGENASE 1"/>
    <property type="match status" value="1"/>
</dbReference>
<dbReference type="CDD" id="cd12173">
    <property type="entry name" value="PGDH_4"/>
    <property type="match status" value="1"/>
</dbReference>
<accession>A0AAJ7SLU7</accession>
<dbReference type="PROSITE" id="PS00671">
    <property type="entry name" value="D_2_HYDROXYACID_DH_3"/>
    <property type="match status" value="1"/>
</dbReference>
<evidence type="ECO:0000256" key="7">
    <source>
        <dbReference type="ARBA" id="ARBA00022605"/>
    </source>
</evidence>
<dbReference type="InterPro" id="IPR029753">
    <property type="entry name" value="D-isomer_DH_CS"/>
</dbReference>
<evidence type="ECO:0000313" key="17">
    <source>
        <dbReference type="Proteomes" id="UP001318040"/>
    </source>
</evidence>
<dbReference type="SUPFAM" id="SSF52283">
    <property type="entry name" value="Formate/glycerate dehydrogenase catalytic domain-like"/>
    <property type="match status" value="1"/>
</dbReference>
<dbReference type="FunFam" id="3.40.50.720:FF:000021">
    <property type="entry name" value="D-3-phosphoglycerate dehydrogenase"/>
    <property type="match status" value="1"/>
</dbReference>
<dbReference type="InterPro" id="IPR036291">
    <property type="entry name" value="NAD(P)-bd_dom_sf"/>
</dbReference>
<feature type="domain" description="D-isomer specific 2-hydroxyacid dehydrogenase NAD-binding" evidence="15">
    <location>
        <begin position="117"/>
        <end position="290"/>
    </location>
</feature>
<evidence type="ECO:0000256" key="11">
    <source>
        <dbReference type="ARBA" id="ARBA00023299"/>
    </source>
</evidence>
<name>A0AAJ7SLU7_PETMA</name>
<keyword evidence="8" id="KW-0007">Acetylation</keyword>
<dbReference type="InterPro" id="IPR006139">
    <property type="entry name" value="D-isomer_2_OHA_DH_cat_dom"/>
</dbReference>
<organism evidence="17 18">
    <name type="scientific">Petromyzon marinus</name>
    <name type="common">Sea lamprey</name>
    <dbReference type="NCBI Taxonomy" id="7757"/>
    <lineage>
        <taxon>Eukaryota</taxon>
        <taxon>Metazoa</taxon>
        <taxon>Chordata</taxon>
        <taxon>Craniata</taxon>
        <taxon>Vertebrata</taxon>
        <taxon>Cyclostomata</taxon>
        <taxon>Hyperoartia</taxon>
        <taxon>Petromyzontiformes</taxon>
        <taxon>Petromyzontidae</taxon>
        <taxon>Petromyzon</taxon>
    </lineage>
</organism>
<dbReference type="AlphaFoldDB" id="A0AAJ7SLU7"/>
<dbReference type="GO" id="GO:0051287">
    <property type="term" value="F:NAD binding"/>
    <property type="evidence" value="ECO:0007669"/>
    <property type="project" value="UniProtKB-UniRule"/>
</dbReference>
<dbReference type="KEGG" id="pmrn:116938578"/>
<dbReference type="EC" id="1.1.1.95" evidence="4 13"/>
<proteinExistence type="inferred from homology"/>
<feature type="domain" description="D-isomer specific 2-hydroxyacid dehydrogenase catalytic" evidence="14">
    <location>
        <begin position="14"/>
        <end position="322"/>
    </location>
</feature>
<evidence type="ECO:0000256" key="9">
    <source>
        <dbReference type="ARBA" id="ARBA00023002"/>
    </source>
</evidence>
<evidence type="ECO:0000256" key="3">
    <source>
        <dbReference type="ARBA" id="ARBA00011881"/>
    </source>
</evidence>
<dbReference type="GO" id="GO:0006564">
    <property type="term" value="P:L-serine biosynthetic process"/>
    <property type="evidence" value="ECO:0007669"/>
    <property type="project" value="UniProtKB-KW"/>
</dbReference>
<dbReference type="CTD" id="26227"/>
<keyword evidence="11 13" id="KW-0718">Serine biosynthesis</keyword>
<dbReference type="Gene3D" id="3.30.1330.90">
    <property type="entry name" value="D-3-phosphoglycerate dehydrogenase, domain 3"/>
    <property type="match status" value="1"/>
</dbReference>
<evidence type="ECO:0000256" key="12">
    <source>
        <dbReference type="ARBA" id="ARBA00048731"/>
    </source>
</evidence>
<dbReference type="PROSITE" id="PS00670">
    <property type="entry name" value="D_2_HYDROXYACID_DH_2"/>
    <property type="match status" value="1"/>
</dbReference>
<feature type="domain" description="D-3-phosphoglycerate dehydrogenase ASB" evidence="16">
    <location>
        <begin position="335"/>
        <end position="415"/>
    </location>
</feature>
<dbReference type="Pfam" id="PF19304">
    <property type="entry name" value="PGDH_inter"/>
    <property type="match status" value="1"/>
</dbReference>
<dbReference type="PROSITE" id="PS00065">
    <property type="entry name" value="D_2_HYDROXYACID_DH_1"/>
    <property type="match status" value="1"/>
</dbReference>
<dbReference type="GO" id="GO:0004617">
    <property type="term" value="F:phosphoglycerate dehydrogenase activity"/>
    <property type="evidence" value="ECO:0007669"/>
    <property type="project" value="UniProtKB-EC"/>
</dbReference>
<keyword evidence="7 13" id="KW-0028">Amino-acid biosynthesis</keyword>
<dbReference type="InterPro" id="IPR029009">
    <property type="entry name" value="ASB_dom_sf"/>
</dbReference>
<gene>
    <name evidence="18" type="primary">PHGDH</name>
</gene>
<keyword evidence="10 13" id="KW-0520">NAD</keyword>
<evidence type="ECO:0000256" key="2">
    <source>
        <dbReference type="ARBA" id="ARBA00005854"/>
    </source>
</evidence>